<protein>
    <submittedName>
        <fullName evidence="4">Ovarian tumour, otubain</fullName>
    </submittedName>
</protein>
<feature type="compositionally biased region" description="Acidic residues" evidence="2">
    <location>
        <begin position="99"/>
        <end position="118"/>
    </location>
</feature>
<feature type="region of interest" description="Disordered" evidence="2">
    <location>
        <begin position="94"/>
        <end position="187"/>
    </location>
</feature>
<dbReference type="PROSITE" id="PS50802">
    <property type="entry name" value="OTU"/>
    <property type="match status" value="1"/>
</dbReference>
<dbReference type="InterPro" id="IPR003323">
    <property type="entry name" value="OTU_dom"/>
</dbReference>
<sequence length="336" mass="37354">MRLMHHHSLRSHHFPTPMPRARASAPAPPPPTFDVVHGEESPEAMRARHARELAAIETFVKTFGRGKGARDRALRAVGAVTDRHLDEMRAFELARADAGDDEDEDDEDAADGTADGDADAAATRLATLDVDATREDESGDAMGEKKMTKAARRRMKREAEERERERRIEAEKAALGPSAETSERETLRRKLQPLGLAVKEIRADGHCLYRAIDDQLTMVRGRGHEGGYTGLRETCARTMREDEDAFRPFAEDGCGEDDDKWNDYVRAVESTATWGGQLELMALSKALERRISVYSATMPTVVMGEEFAPEGELRVAYHRHAFGLGEHYNSVEAAGR</sequence>
<gene>
    <name evidence="4" type="ORF">OT_ostta17g00280</name>
</gene>
<dbReference type="Pfam" id="PF02338">
    <property type="entry name" value="OTU"/>
    <property type="match status" value="1"/>
</dbReference>
<comment type="caution">
    <text evidence="4">The sequence shown here is derived from an EMBL/GenBank/DDBJ whole genome shotgun (WGS) entry which is preliminary data.</text>
</comment>
<dbReference type="GO" id="GO:0016579">
    <property type="term" value="P:protein deubiquitination"/>
    <property type="evidence" value="ECO:0007669"/>
    <property type="project" value="TreeGrafter"/>
</dbReference>
<dbReference type="CDD" id="cd22797">
    <property type="entry name" value="OTU_plant_OTU5-like"/>
    <property type="match status" value="1"/>
</dbReference>
<dbReference type="KEGG" id="ota:OT_ostta17g00280"/>
<dbReference type="OrthoDB" id="415023at2759"/>
<dbReference type="RefSeq" id="XP_003083793.2">
    <property type="nucleotide sequence ID" value="XM_003083745.2"/>
</dbReference>
<name>A0A096P924_OSTTA</name>
<evidence type="ECO:0000256" key="2">
    <source>
        <dbReference type="SAM" id="MobiDB-lite"/>
    </source>
</evidence>
<dbReference type="GeneID" id="9838156"/>
<dbReference type="FunCoup" id="A0A096P924">
    <property type="interactions" value="1403"/>
</dbReference>
<dbReference type="PANTHER" id="PTHR12419:SF10">
    <property type="entry name" value="DEUBIQUITINASE OTUD6B"/>
    <property type="match status" value="1"/>
</dbReference>
<feature type="compositionally biased region" description="Low complexity" evidence="2">
    <location>
        <begin position="119"/>
        <end position="130"/>
    </location>
</feature>
<dbReference type="SUPFAM" id="SSF54001">
    <property type="entry name" value="Cysteine proteinases"/>
    <property type="match status" value="1"/>
</dbReference>
<dbReference type="Gene3D" id="3.90.70.80">
    <property type="match status" value="1"/>
</dbReference>
<feature type="domain" description="OTU" evidence="3">
    <location>
        <begin position="196"/>
        <end position="334"/>
    </location>
</feature>
<dbReference type="Proteomes" id="UP000009170">
    <property type="component" value="Unassembled WGS sequence"/>
</dbReference>
<keyword evidence="5" id="KW-1185">Reference proteome</keyword>
<dbReference type="InParanoid" id="A0A096P924"/>
<dbReference type="GO" id="GO:0004843">
    <property type="term" value="F:cysteine-type deubiquitinase activity"/>
    <property type="evidence" value="ECO:0007669"/>
    <property type="project" value="TreeGrafter"/>
</dbReference>
<accession>A0A096P924</accession>
<organism evidence="4 5">
    <name type="scientific">Ostreococcus tauri</name>
    <name type="common">Marine green alga</name>
    <dbReference type="NCBI Taxonomy" id="70448"/>
    <lineage>
        <taxon>Eukaryota</taxon>
        <taxon>Viridiplantae</taxon>
        <taxon>Chlorophyta</taxon>
        <taxon>Mamiellophyceae</taxon>
        <taxon>Mamiellales</taxon>
        <taxon>Bathycoccaceae</taxon>
        <taxon>Ostreococcus</taxon>
    </lineage>
</organism>
<dbReference type="EMBL" id="CAID01000017">
    <property type="protein sequence ID" value="CEG00502.1"/>
    <property type="molecule type" value="Genomic_DNA"/>
</dbReference>
<comment type="similarity">
    <text evidence="1">Belongs to the peptidase C85 family.</text>
</comment>
<dbReference type="STRING" id="70448.A0A096P924"/>
<dbReference type="InterPro" id="IPR038765">
    <property type="entry name" value="Papain-like_cys_pep_sf"/>
</dbReference>
<evidence type="ECO:0000313" key="4">
    <source>
        <dbReference type="EMBL" id="CEG00502.1"/>
    </source>
</evidence>
<dbReference type="AlphaFoldDB" id="A0A096P924"/>
<dbReference type="InterPro" id="IPR050704">
    <property type="entry name" value="Peptidase_C85-like"/>
</dbReference>
<evidence type="ECO:0000259" key="3">
    <source>
        <dbReference type="PROSITE" id="PS50802"/>
    </source>
</evidence>
<feature type="compositionally biased region" description="Basic residues" evidence="2">
    <location>
        <begin position="1"/>
        <end position="13"/>
    </location>
</feature>
<reference evidence="5" key="1">
    <citation type="journal article" date="2006" name="Proc. Natl. Acad. Sci. U.S.A.">
        <title>Genome analysis of the smallest free-living eukaryote Ostreococcus tauri unveils many unique features.</title>
        <authorList>
            <person name="Derelle E."/>
            <person name="Ferraz C."/>
            <person name="Rombauts S."/>
            <person name="Rouze P."/>
            <person name="Worden A.Z."/>
            <person name="Robbens S."/>
            <person name="Partensky F."/>
            <person name="Degroeve S."/>
            <person name="Echeynie S."/>
            <person name="Cooke R."/>
            <person name="Saeys Y."/>
            <person name="Wuyts J."/>
            <person name="Jabbari K."/>
            <person name="Bowler C."/>
            <person name="Panaud O."/>
            <person name="Piegu B."/>
            <person name="Ball S.G."/>
            <person name="Ral J.-P."/>
            <person name="Bouget F.-Y."/>
            <person name="Piganeau G."/>
            <person name="De Baets B."/>
            <person name="Picard A."/>
            <person name="Delseny M."/>
            <person name="Demaille J."/>
            <person name="Van de Peer Y."/>
            <person name="Moreau H."/>
        </authorList>
    </citation>
    <scope>NUCLEOTIDE SEQUENCE [LARGE SCALE GENOMIC DNA]</scope>
    <source>
        <strain evidence="5">OTTH 0595 / CCAP 157/2 / RCC745</strain>
    </source>
</reference>
<proteinExistence type="inferred from homology"/>
<evidence type="ECO:0000313" key="5">
    <source>
        <dbReference type="Proteomes" id="UP000009170"/>
    </source>
</evidence>
<reference evidence="4 5" key="2">
    <citation type="journal article" date="2014" name="BMC Genomics">
        <title>An improved genome of the model marine alga Ostreococcus tauri unfolds by assessing Illumina de novo assemblies.</title>
        <authorList>
            <person name="Blanc-Mathieu R."/>
            <person name="Verhelst B."/>
            <person name="Derelle E."/>
            <person name="Rombauts S."/>
            <person name="Bouget F.Y."/>
            <person name="Carre I."/>
            <person name="Chateau A."/>
            <person name="Eyre-Walker A."/>
            <person name="Grimsley N."/>
            <person name="Moreau H."/>
            <person name="Piegu B."/>
            <person name="Rivals E."/>
            <person name="Schackwitz W."/>
            <person name="Van de Peer Y."/>
            <person name="Piganeau G."/>
        </authorList>
    </citation>
    <scope>NUCLEOTIDE SEQUENCE [LARGE SCALE GENOMIC DNA]</scope>
    <source>
        <strain evidence="5">OTTH 0595 / CCAP 157/2 / RCC745</strain>
    </source>
</reference>
<feature type="region of interest" description="Disordered" evidence="2">
    <location>
        <begin position="1"/>
        <end position="31"/>
    </location>
</feature>
<feature type="compositionally biased region" description="Basic and acidic residues" evidence="2">
    <location>
        <begin position="131"/>
        <end position="147"/>
    </location>
</feature>
<dbReference type="PANTHER" id="PTHR12419">
    <property type="entry name" value="OTU DOMAIN CONTAINING PROTEIN"/>
    <property type="match status" value="1"/>
</dbReference>
<evidence type="ECO:0000256" key="1">
    <source>
        <dbReference type="ARBA" id="ARBA00010407"/>
    </source>
</evidence>
<feature type="compositionally biased region" description="Basic and acidic residues" evidence="2">
    <location>
        <begin position="157"/>
        <end position="172"/>
    </location>
</feature>